<evidence type="ECO:0000313" key="1">
    <source>
        <dbReference type="EMBL" id="KAJ8886998.1"/>
    </source>
</evidence>
<proteinExistence type="predicted"/>
<dbReference type="EMBL" id="JARBHB010000004">
    <property type="protein sequence ID" value="KAJ8886998.1"/>
    <property type="molecule type" value="Genomic_DNA"/>
</dbReference>
<sequence length="178" mass="20801">MSQWTTTTHLFSWQKIILNRGNRGQNIAKNKKDIPLIFLTVKTGQQHSSMFEFKKAGILVCYIPRKIENVAKIDDVSGKQEKPEIMKFYNLTKGGVDVCGRLNERSISCIQKISQGFSRVRRDEHEDIPQFCFFCPRRKNWKMMKAWNMCEQPIRPEHSTYTCSECEESAKMNELTLT</sequence>
<reference evidence="1 2" key="1">
    <citation type="submission" date="2023-02" db="EMBL/GenBank/DDBJ databases">
        <title>LHISI_Scaffold_Assembly.</title>
        <authorList>
            <person name="Stuart O.P."/>
            <person name="Cleave R."/>
            <person name="Magrath M.J.L."/>
            <person name="Mikheyev A.S."/>
        </authorList>
    </citation>
    <scope>NUCLEOTIDE SEQUENCE [LARGE SCALE GENOMIC DNA]</scope>
    <source>
        <strain evidence="1">Daus_M_001</strain>
        <tissue evidence="1">Leg muscle</tissue>
    </source>
</reference>
<feature type="non-terminal residue" evidence="1">
    <location>
        <position position="178"/>
    </location>
</feature>
<dbReference type="Proteomes" id="UP001159363">
    <property type="component" value="Chromosome X"/>
</dbReference>
<organism evidence="1 2">
    <name type="scientific">Dryococelus australis</name>
    <dbReference type="NCBI Taxonomy" id="614101"/>
    <lineage>
        <taxon>Eukaryota</taxon>
        <taxon>Metazoa</taxon>
        <taxon>Ecdysozoa</taxon>
        <taxon>Arthropoda</taxon>
        <taxon>Hexapoda</taxon>
        <taxon>Insecta</taxon>
        <taxon>Pterygota</taxon>
        <taxon>Neoptera</taxon>
        <taxon>Polyneoptera</taxon>
        <taxon>Phasmatodea</taxon>
        <taxon>Verophasmatodea</taxon>
        <taxon>Anareolatae</taxon>
        <taxon>Phasmatidae</taxon>
        <taxon>Eurycanthinae</taxon>
        <taxon>Dryococelus</taxon>
    </lineage>
</organism>
<gene>
    <name evidence="1" type="ORF">PR048_013212</name>
</gene>
<protein>
    <recommendedName>
        <fullName evidence="3">PiggyBac transposable element-derived protein domain-containing protein</fullName>
    </recommendedName>
</protein>
<accession>A0ABQ9HRI2</accession>
<evidence type="ECO:0000313" key="2">
    <source>
        <dbReference type="Proteomes" id="UP001159363"/>
    </source>
</evidence>
<comment type="caution">
    <text evidence="1">The sequence shown here is derived from an EMBL/GenBank/DDBJ whole genome shotgun (WGS) entry which is preliminary data.</text>
</comment>
<keyword evidence="2" id="KW-1185">Reference proteome</keyword>
<name>A0ABQ9HRI2_9NEOP</name>
<evidence type="ECO:0008006" key="3">
    <source>
        <dbReference type="Google" id="ProtNLM"/>
    </source>
</evidence>